<name>A0A2I1HEQ7_9GLOM</name>
<comment type="caution">
    <text evidence="2">The sequence shown here is derived from an EMBL/GenBank/DDBJ whole genome shotgun (WGS) entry which is preliminary data.</text>
</comment>
<gene>
    <name evidence="2" type="ORF">RhiirA4_478388</name>
</gene>
<proteinExistence type="predicted"/>
<dbReference type="Proteomes" id="UP000234323">
    <property type="component" value="Unassembled WGS sequence"/>
</dbReference>
<feature type="non-terminal residue" evidence="2">
    <location>
        <position position="1"/>
    </location>
</feature>
<evidence type="ECO:0000313" key="2">
    <source>
        <dbReference type="EMBL" id="PKY57373.1"/>
    </source>
</evidence>
<accession>A0A2I1HEQ7</accession>
<dbReference type="Pfam" id="PF26638">
    <property type="entry name" value="DUF8211"/>
    <property type="match status" value="1"/>
</dbReference>
<dbReference type="VEuPathDB" id="FungiDB:FUN_010769"/>
<dbReference type="EMBL" id="LLXI01002528">
    <property type="protein sequence ID" value="PKY57373.1"/>
    <property type="molecule type" value="Genomic_DNA"/>
</dbReference>
<keyword evidence="3" id="KW-1185">Reference proteome</keyword>
<protein>
    <recommendedName>
        <fullName evidence="1">DUF8211 domain-containing protein</fullName>
    </recommendedName>
</protein>
<feature type="domain" description="DUF8211" evidence="1">
    <location>
        <begin position="10"/>
        <end position="123"/>
    </location>
</feature>
<dbReference type="AlphaFoldDB" id="A0A2I1HEQ7"/>
<dbReference type="InterPro" id="IPR058524">
    <property type="entry name" value="DUF8211"/>
</dbReference>
<dbReference type="VEuPathDB" id="FungiDB:RhiirA1_474831"/>
<dbReference type="VEuPathDB" id="FungiDB:RhiirFUN_013034"/>
<organism evidence="2 3">
    <name type="scientific">Rhizophagus irregularis</name>
    <dbReference type="NCBI Taxonomy" id="588596"/>
    <lineage>
        <taxon>Eukaryota</taxon>
        <taxon>Fungi</taxon>
        <taxon>Fungi incertae sedis</taxon>
        <taxon>Mucoromycota</taxon>
        <taxon>Glomeromycotina</taxon>
        <taxon>Glomeromycetes</taxon>
        <taxon>Glomerales</taxon>
        <taxon>Glomeraceae</taxon>
        <taxon>Rhizophagus</taxon>
    </lineage>
</organism>
<reference evidence="2 3" key="1">
    <citation type="submission" date="2015-10" db="EMBL/GenBank/DDBJ databases">
        <title>Genome analyses suggest a sexual origin of heterokaryosis in a supposedly ancient asexual fungus.</title>
        <authorList>
            <person name="Ropars J."/>
            <person name="Sedzielewska K."/>
            <person name="Noel J."/>
            <person name="Charron P."/>
            <person name="Farinelli L."/>
            <person name="Marton T."/>
            <person name="Kruger M."/>
            <person name="Pelin A."/>
            <person name="Brachmann A."/>
            <person name="Corradi N."/>
        </authorList>
    </citation>
    <scope>NUCLEOTIDE SEQUENCE [LARGE SCALE GENOMIC DNA]</scope>
    <source>
        <strain evidence="2 3">A4</strain>
    </source>
</reference>
<evidence type="ECO:0000313" key="3">
    <source>
        <dbReference type="Proteomes" id="UP000234323"/>
    </source>
</evidence>
<evidence type="ECO:0000259" key="1">
    <source>
        <dbReference type="Pfam" id="PF26638"/>
    </source>
</evidence>
<sequence length="362" mass="43068">PVKKNCKSYHTNLLFERWHNNEKKTVFSRRLGITFEESIHARTDNGTRRTFNKHMYKKKLFNFSFSRSDNARVSKAQEIRFERSKRRIFNSKEHNPLNRRRHRLITAQRYRFLYTHSQHYSYAIPTDDVSFLNPTIGVAPYNPIPDMFIPAKYRNIIPKDPIYDEQGVFITPGSREWFTYMYNLHINLPPPLTKAQRRARREQNEMIMRNNRYREEAKFHGTSFNRIIRRKVAVKSLTTITNNFDEAMKDFVLRYQNSNHPFDKGRIHLSMINHSLRLADSRFNHRNTMQEHSAVPSGAPEDTSDDTIVLERRPKKRRIPLNANIYFSSPEIYHRSKRLCVSSAFMDDSTEKDASIVDNYSL</sequence>